<dbReference type="InterPro" id="IPR002560">
    <property type="entry name" value="Transposase_DDE"/>
</dbReference>
<dbReference type="InterPro" id="IPR047951">
    <property type="entry name" value="Transpos_ISL3"/>
</dbReference>
<comment type="caution">
    <text evidence="2">The sequence shown here is derived from an EMBL/GenBank/DDBJ whole genome shotgun (WGS) entry which is preliminary data.</text>
</comment>
<dbReference type="EMBL" id="BARS01015886">
    <property type="protein sequence ID" value="GAF95479.1"/>
    <property type="molecule type" value="Genomic_DNA"/>
</dbReference>
<feature type="non-terminal residue" evidence="2">
    <location>
        <position position="207"/>
    </location>
</feature>
<name>X0TQH4_9ZZZZ</name>
<gene>
    <name evidence="2" type="ORF">S01H1_26222</name>
</gene>
<dbReference type="Pfam" id="PF01610">
    <property type="entry name" value="DDE_Tnp_ISL3"/>
    <property type="match status" value="1"/>
</dbReference>
<protein>
    <recommendedName>
        <fullName evidence="1">Transposase IS204/IS1001/IS1096/IS1165 DDE domain-containing protein</fullName>
    </recommendedName>
</protein>
<proteinExistence type="predicted"/>
<dbReference type="PANTHER" id="PTHR33498:SF1">
    <property type="entry name" value="TRANSPOSASE FOR INSERTION SEQUENCE ELEMENT IS1557"/>
    <property type="match status" value="1"/>
</dbReference>
<dbReference type="PANTHER" id="PTHR33498">
    <property type="entry name" value="TRANSPOSASE FOR INSERTION SEQUENCE ELEMENT IS1557"/>
    <property type="match status" value="1"/>
</dbReference>
<feature type="domain" description="Transposase IS204/IS1001/IS1096/IS1165 DDE" evidence="1">
    <location>
        <begin position="157"/>
        <end position="203"/>
    </location>
</feature>
<reference evidence="2" key="1">
    <citation type="journal article" date="2014" name="Front. Microbiol.">
        <title>High frequency of phylogenetically diverse reductive dehalogenase-homologous genes in deep subseafloor sedimentary metagenomes.</title>
        <authorList>
            <person name="Kawai M."/>
            <person name="Futagami T."/>
            <person name="Toyoda A."/>
            <person name="Takaki Y."/>
            <person name="Nishi S."/>
            <person name="Hori S."/>
            <person name="Arai W."/>
            <person name="Tsubouchi T."/>
            <person name="Morono Y."/>
            <person name="Uchiyama I."/>
            <person name="Ito T."/>
            <person name="Fujiyama A."/>
            <person name="Inagaki F."/>
            <person name="Takami H."/>
        </authorList>
    </citation>
    <scope>NUCLEOTIDE SEQUENCE</scope>
    <source>
        <strain evidence="2">Expedition CK06-06</strain>
    </source>
</reference>
<dbReference type="AlphaFoldDB" id="X0TQH4"/>
<sequence>MQLKTILNRVQKHSSFVYTDVRFVEGESAELEIDIRPRRGSRATCSGCGRRGASYDTLLARRFQFVPLWGILVFFVYPMRRVDCRRCGVTVEQVPWAEGKSPITTSYAWFLAGWAKRMSWKEVAEAFRTSWDSVYQAVQFAVAWGLAHRDLGGIEAIGVDEVLWHRGHKYLTVVYQIDAHCRRLLWVGKERTTETLERFFRSFGLCR</sequence>
<accession>X0TQH4</accession>
<organism evidence="2">
    <name type="scientific">marine sediment metagenome</name>
    <dbReference type="NCBI Taxonomy" id="412755"/>
    <lineage>
        <taxon>unclassified sequences</taxon>
        <taxon>metagenomes</taxon>
        <taxon>ecological metagenomes</taxon>
    </lineage>
</organism>
<evidence type="ECO:0000313" key="2">
    <source>
        <dbReference type="EMBL" id="GAF95479.1"/>
    </source>
</evidence>
<evidence type="ECO:0000259" key="1">
    <source>
        <dbReference type="Pfam" id="PF01610"/>
    </source>
</evidence>